<organism evidence="1 2">
    <name type="scientific">Pseudomonas mandelii JR-1</name>
    <dbReference type="NCBI Taxonomy" id="1147786"/>
    <lineage>
        <taxon>Bacteria</taxon>
        <taxon>Pseudomonadati</taxon>
        <taxon>Pseudomonadota</taxon>
        <taxon>Gammaproteobacteria</taxon>
        <taxon>Pseudomonadales</taxon>
        <taxon>Pseudomonadaceae</taxon>
        <taxon>Pseudomonas</taxon>
    </lineage>
</organism>
<accession>A0A024EM95</accession>
<dbReference type="HOGENOM" id="CLU_061953_0_0_6"/>
<evidence type="ECO:0000313" key="1">
    <source>
        <dbReference type="EMBL" id="AHZ73513.1"/>
    </source>
</evidence>
<dbReference type="Proteomes" id="UP000026913">
    <property type="component" value="Plasmid unnamed"/>
</dbReference>
<dbReference type="Gene3D" id="3.40.1440.10">
    <property type="entry name" value="GIY-YIG endonuclease"/>
    <property type="match status" value="1"/>
</dbReference>
<proteinExistence type="predicted"/>
<dbReference type="KEGG" id="pman:OU5_P0261"/>
<dbReference type="AlphaFoldDB" id="A0A024EM95"/>
<geneLocation type="plasmid" evidence="2"/>
<reference evidence="1 2" key="1">
    <citation type="journal article" date="2012" name="J. Bacteriol.">
        <title>Genome sequence of cold-adapted Pseudomonas mandelii strain JR-1.</title>
        <authorList>
            <person name="Jang S.H."/>
            <person name="Kim J."/>
            <person name="Kim J."/>
            <person name="Hong S."/>
            <person name="Lee C."/>
        </authorList>
    </citation>
    <scope>NUCLEOTIDE SEQUENCE [LARGE SCALE GENOMIC DNA]</scope>
    <source>
        <strain evidence="1 2">JR-1</strain>
        <plasmid evidence="2">Plasmid</plasmid>
    </source>
</reference>
<protein>
    <recommendedName>
        <fullName evidence="3">GIY-YIG domain-containing protein</fullName>
    </recommendedName>
</protein>
<dbReference type="CDD" id="cd10446">
    <property type="entry name" value="GIY-YIG_unchar_1"/>
    <property type="match status" value="1"/>
</dbReference>
<sequence>MRFSGSETCVDALRIHNEYTRDHDCLGGVVLNLFDLLKLWEPAFSPEKAKVHLARYNGEDHPLDVFIQGGFDKWQSRQSNRNFKLPYVVSLIQAGSPTRWLFAGLFRTVECVESVGPKPVYIYTLERVPAAEEWVGRLYLSSNYTKRNSYPYGETLAGDLAVTELLAERLSIGQFPGFKKVNLTKSQLDVVVQQNVDSWRSALSSVKGIYLITDTHTGKLYVGKADGATGIWGRWCTYSTTNHGHNVALKREFGIDAPPEREKDLRFSLLEIADLHAMPGEIDARESHWKEILLTRSHGYNLN</sequence>
<keyword evidence="1" id="KW-0614">Plasmid</keyword>
<dbReference type="SUPFAM" id="SSF82771">
    <property type="entry name" value="GIY-YIG endonuclease"/>
    <property type="match status" value="1"/>
</dbReference>
<dbReference type="InterPro" id="IPR035901">
    <property type="entry name" value="GIY-YIG_endonuc_sf"/>
</dbReference>
<name>A0A024EM95_9PSED</name>
<dbReference type="EMBL" id="CP005961">
    <property type="protein sequence ID" value="AHZ73513.1"/>
    <property type="molecule type" value="Genomic_DNA"/>
</dbReference>
<gene>
    <name evidence="1" type="ORF">OU5_P0261</name>
</gene>
<evidence type="ECO:0008006" key="3">
    <source>
        <dbReference type="Google" id="ProtNLM"/>
    </source>
</evidence>
<evidence type="ECO:0000313" key="2">
    <source>
        <dbReference type="Proteomes" id="UP000026913"/>
    </source>
</evidence>